<dbReference type="EMBL" id="AJWK01014216">
    <property type="status" value="NOT_ANNOTATED_CDS"/>
    <property type="molecule type" value="Genomic_DNA"/>
</dbReference>
<evidence type="ECO:0000313" key="5">
    <source>
        <dbReference type="Proteomes" id="UP000092461"/>
    </source>
</evidence>
<dbReference type="InterPro" id="IPR009604">
    <property type="entry name" value="LsmAD_domain"/>
</dbReference>
<feature type="compositionally biased region" description="Polar residues" evidence="2">
    <location>
        <begin position="273"/>
        <end position="290"/>
    </location>
</feature>
<dbReference type="EnsemblMetazoa" id="LLOJ004561-RA">
    <property type="protein sequence ID" value="LLOJ004561-PA"/>
    <property type="gene ID" value="LLOJ004561"/>
</dbReference>
<feature type="compositionally biased region" description="Polar residues" evidence="2">
    <location>
        <begin position="314"/>
        <end position="333"/>
    </location>
</feature>
<feature type="compositionally biased region" description="Low complexity" evidence="2">
    <location>
        <begin position="559"/>
        <end position="587"/>
    </location>
</feature>
<feature type="region of interest" description="Disordered" evidence="2">
    <location>
        <begin position="152"/>
        <end position="174"/>
    </location>
</feature>
<feature type="compositionally biased region" description="Low complexity" evidence="2">
    <location>
        <begin position="350"/>
        <end position="359"/>
    </location>
</feature>
<evidence type="ECO:0000259" key="3">
    <source>
        <dbReference type="SMART" id="SM01272"/>
    </source>
</evidence>
<comment type="similarity">
    <text evidence="1">Belongs to the ataxin-2 family.</text>
</comment>
<dbReference type="SMART" id="SM01272">
    <property type="entry name" value="LsmAD"/>
    <property type="match status" value="1"/>
</dbReference>
<sequence>MNKKKIARFPQEEEVTKKKCLWRIFSSAYHHFPPPHFRLHQRSRSVVATDGVYNNSYFMHAATSHVGNTVQLLTRSGVTFEGIFRTFSPQFEVVLEMAHRVEASDNEETNFNASTVVDTLIFKPTDIVSILAKDVDLDYATRDFFQTDSAISSRCNGSSRAEDKELEPWDPSSGTVNGEMEFLLELDGNANGWDANDMFHKNETMYGVQSTFDQSLAGYTMQIQKKDTQDFKDAEAKAEEIAKEIESHPQHNERVDVENGDEEAAFAAVERPSTGSPDSQPKGPSTNTQKYVPPAKRKGQSTGKLVRSTPPPSNNNGPQMPQSPQAPHKNNNYQAIPMVQPPPQQPPPQSQQQPQMTAAPQQYIHTQPPYMHSQPPPIVVGSKMNGDGANAQSGNQQKAQMPPRNIRQQYTPQAAAPQVAYTEPPPSMVGPQAIPMAGMGKPPMHVAHPHAHVVATHMAPPPGPGEAVSPPGIMPQIISVPPKLVSAPPQPQRTPRSREEQVQDFRNFKENFHLAPSSSAHQHPQTDHSPPQMQVPQQPPPSQTQQVGVMEGPAVVKSQQQQQHQPPSPPQEMQQMPPQQQQQQQQQIPPPQMINTQAMQSPAAQQPQSSVQQAPQPQQPPLAVTPSPGGTPAASTTPPQQQTAPGATGGGGGGTPSGDTPPGAPEKPAGTKKFVLNPAAKPFTPRSPSTPNPSRPHTPQTPGPAIVQGAASVAAGGYPQPAQHVSMAPTSLMTIPTYVMPTQQGPFPTSQHHHAGQQRSYRKTASEVGYSSSAPRWDRRNLSYPVQVQASQIQVQAGPAAAVTGAPILAAPIQQFMPYPQTPHHPQQFHTQTYPHMMRMYSDAPHQPPLQYLAPTPPSTTPSPGQPHQQYHPQPSPAGGGPPAFTPAGPQTPQFQMMCPVLTAPPQLMPQYFQGTGQPPHGNIHLLMGQQHPAQ</sequence>
<keyword evidence="5" id="KW-1185">Reference proteome</keyword>
<feature type="region of interest" description="Disordered" evidence="2">
    <location>
        <begin position="840"/>
        <end position="894"/>
    </location>
</feature>
<feature type="compositionally biased region" description="Polar residues" evidence="2">
    <location>
        <begin position="516"/>
        <end position="529"/>
    </location>
</feature>
<dbReference type="Pfam" id="PF14438">
    <property type="entry name" value="SM-ATX"/>
    <property type="match status" value="1"/>
</dbReference>
<feature type="compositionally biased region" description="Basic residues" evidence="2">
    <location>
        <begin position="751"/>
        <end position="762"/>
    </location>
</feature>
<evidence type="ECO:0000256" key="1">
    <source>
        <dbReference type="ARBA" id="ARBA00007503"/>
    </source>
</evidence>
<dbReference type="GO" id="GO:0034063">
    <property type="term" value="P:stress granule assembly"/>
    <property type="evidence" value="ECO:0007669"/>
    <property type="project" value="TreeGrafter"/>
</dbReference>
<feature type="compositionally biased region" description="Low complexity" evidence="2">
    <location>
        <begin position="625"/>
        <end position="646"/>
    </location>
</feature>
<dbReference type="InterPro" id="IPR045117">
    <property type="entry name" value="ATXN2-like"/>
</dbReference>
<name>A0A1B0GIK0_LUTLO</name>
<dbReference type="VEuPathDB" id="VectorBase:LLONM1_003130"/>
<feature type="compositionally biased region" description="Pro residues" evidence="2">
    <location>
        <begin position="339"/>
        <end position="349"/>
    </location>
</feature>
<dbReference type="Proteomes" id="UP000092461">
    <property type="component" value="Unassembled WGS sequence"/>
</dbReference>
<dbReference type="GO" id="GO:0003729">
    <property type="term" value="F:mRNA binding"/>
    <property type="evidence" value="ECO:0007669"/>
    <property type="project" value="TreeGrafter"/>
</dbReference>
<feature type="region of interest" description="Disordered" evidence="2">
    <location>
        <begin position="743"/>
        <end position="765"/>
    </location>
</feature>
<dbReference type="Pfam" id="PF06741">
    <property type="entry name" value="LsmAD"/>
    <property type="match status" value="1"/>
</dbReference>
<feature type="compositionally biased region" description="Low complexity" evidence="2">
    <location>
        <begin position="597"/>
        <end position="616"/>
    </location>
</feature>
<feature type="region of interest" description="Disordered" evidence="2">
    <location>
        <begin position="459"/>
        <end position="705"/>
    </location>
</feature>
<organism evidence="4 5">
    <name type="scientific">Lutzomyia longipalpis</name>
    <name type="common">Sand fly</name>
    <dbReference type="NCBI Taxonomy" id="7200"/>
    <lineage>
        <taxon>Eukaryota</taxon>
        <taxon>Metazoa</taxon>
        <taxon>Ecdysozoa</taxon>
        <taxon>Arthropoda</taxon>
        <taxon>Hexapoda</taxon>
        <taxon>Insecta</taxon>
        <taxon>Pterygota</taxon>
        <taxon>Neoptera</taxon>
        <taxon>Endopterygota</taxon>
        <taxon>Diptera</taxon>
        <taxon>Nematocera</taxon>
        <taxon>Psychodoidea</taxon>
        <taxon>Psychodidae</taxon>
        <taxon>Lutzomyia</taxon>
        <taxon>Lutzomyia</taxon>
    </lineage>
</organism>
<evidence type="ECO:0000313" key="4">
    <source>
        <dbReference type="EnsemblMetazoa" id="LLOJ004561-PA"/>
    </source>
</evidence>
<accession>A0A1B0GIK0</accession>
<dbReference type="PANTHER" id="PTHR12854:SF7">
    <property type="entry name" value="ATAXIN-2 HOMOLOG"/>
    <property type="match status" value="1"/>
</dbReference>
<proteinExistence type="inferred from homology"/>
<reference evidence="4" key="1">
    <citation type="submission" date="2020-05" db="UniProtKB">
        <authorList>
            <consortium name="EnsemblMetazoa"/>
        </authorList>
    </citation>
    <scope>IDENTIFICATION</scope>
    <source>
        <strain evidence="4">Jacobina</strain>
    </source>
</reference>
<dbReference type="VEuPathDB" id="VectorBase:LLOJ004561"/>
<evidence type="ECO:0000256" key="2">
    <source>
        <dbReference type="SAM" id="MobiDB-lite"/>
    </source>
</evidence>
<dbReference type="InterPro" id="IPR025852">
    <property type="entry name" value="SM_dom_ATX"/>
</dbReference>
<dbReference type="AlphaFoldDB" id="A0A1B0GIK0"/>
<feature type="domain" description="LsmAD" evidence="3">
    <location>
        <begin position="206"/>
        <end position="272"/>
    </location>
</feature>
<dbReference type="PANTHER" id="PTHR12854">
    <property type="entry name" value="ATAXIN 2-RELATED"/>
    <property type="match status" value="1"/>
</dbReference>
<feature type="region of interest" description="Disordered" evidence="2">
    <location>
        <begin position="268"/>
        <end position="359"/>
    </location>
</feature>
<feature type="compositionally biased region" description="Gly residues" evidence="2">
    <location>
        <begin position="647"/>
        <end position="656"/>
    </location>
</feature>
<dbReference type="GO" id="GO:0010494">
    <property type="term" value="C:cytoplasmic stress granule"/>
    <property type="evidence" value="ECO:0007669"/>
    <property type="project" value="TreeGrafter"/>
</dbReference>
<feature type="compositionally biased region" description="Pro residues" evidence="2">
    <location>
        <begin position="688"/>
        <end position="702"/>
    </location>
</feature>
<feature type="region of interest" description="Disordered" evidence="2">
    <location>
        <begin position="911"/>
        <end position="935"/>
    </location>
</feature>
<feature type="compositionally biased region" description="Basic and acidic residues" evidence="2">
    <location>
        <begin position="496"/>
        <end position="512"/>
    </location>
</feature>
<feature type="compositionally biased region" description="Pro residues" evidence="2">
    <location>
        <begin position="855"/>
        <end position="865"/>
    </location>
</feature>
<protein>
    <recommendedName>
        <fullName evidence="3">LsmAD domain-containing protein</fullName>
    </recommendedName>
</protein>